<gene>
    <name evidence="2" type="ORF">BOKJ2_LOCUS7804</name>
</gene>
<accession>A0A811KQ49</accession>
<dbReference type="EMBL" id="CAJFDH010000004">
    <property type="protein sequence ID" value="CAD5218594.1"/>
    <property type="molecule type" value="Genomic_DNA"/>
</dbReference>
<reference evidence="2" key="1">
    <citation type="submission" date="2020-09" db="EMBL/GenBank/DDBJ databases">
        <authorList>
            <person name="Kikuchi T."/>
        </authorList>
    </citation>
    <scope>NUCLEOTIDE SEQUENCE</scope>
    <source>
        <strain evidence="2">SH1</strain>
    </source>
</reference>
<evidence type="ECO:0000256" key="1">
    <source>
        <dbReference type="SAM" id="SignalP"/>
    </source>
</evidence>
<dbReference type="Proteomes" id="UP000783686">
    <property type="component" value="Unassembled WGS sequence"/>
</dbReference>
<dbReference type="OrthoDB" id="10386673at2759"/>
<keyword evidence="3" id="KW-1185">Reference proteome</keyword>
<organism evidence="2 3">
    <name type="scientific">Bursaphelenchus okinawaensis</name>
    <dbReference type="NCBI Taxonomy" id="465554"/>
    <lineage>
        <taxon>Eukaryota</taxon>
        <taxon>Metazoa</taxon>
        <taxon>Ecdysozoa</taxon>
        <taxon>Nematoda</taxon>
        <taxon>Chromadorea</taxon>
        <taxon>Rhabditida</taxon>
        <taxon>Tylenchina</taxon>
        <taxon>Tylenchomorpha</taxon>
        <taxon>Aphelenchoidea</taxon>
        <taxon>Aphelenchoididae</taxon>
        <taxon>Bursaphelenchus</taxon>
    </lineage>
</organism>
<evidence type="ECO:0000313" key="2">
    <source>
        <dbReference type="EMBL" id="CAD5218594.1"/>
    </source>
</evidence>
<proteinExistence type="predicted"/>
<dbReference type="AlphaFoldDB" id="A0A811KQ49"/>
<sequence>MYKVFFSLLLLILCMMTISSLPVEIKHTEHADDDSWYDSEIVPPENPECYKNEDCSFCCYNPETKVKLTVKRASCDVGLCQCLCDIF</sequence>
<keyword evidence="1" id="KW-0732">Signal</keyword>
<feature type="signal peptide" evidence="1">
    <location>
        <begin position="1"/>
        <end position="20"/>
    </location>
</feature>
<dbReference type="EMBL" id="CAJFCW020000004">
    <property type="protein sequence ID" value="CAG9111087.1"/>
    <property type="molecule type" value="Genomic_DNA"/>
</dbReference>
<dbReference type="Proteomes" id="UP000614601">
    <property type="component" value="Unassembled WGS sequence"/>
</dbReference>
<protein>
    <submittedName>
        <fullName evidence="2">Uncharacterized protein</fullName>
    </submittedName>
</protein>
<feature type="chain" id="PRO_5036408372" evidence="1">
    <location>
        <begin position="21"/>
        <end position="87"/>
    </location>
</feature>
<evidence type="ECO:0000313" key="3">
    <source>
        <dbReference type="Proteomes" id="UP000614601"/>
    </source>
</evidence>
<comment type="caution">
    <text evidence="2">The sequence shown here is derived from an EMBL/GenBank/DDBJ whole genome shotgun (WGS) entry which is preliminary data.</text>
</comment>
<name>A0A811KQ49_9BILA</name>